<evidence type="ECO:0000313" key="4">
    <source>
        <dbReference type="RefSeq" id="XP_031559801.1"/>
    </source>
</evidence>
<evidence type="ECO:0000256" key="1">
    <source>
        <dbReference type="ARBA" id="ARBA00022614"/>
    </source>
</evidence>
<dbReference type="KEGG" id="aten:116295979"/>
<keyword evidence="3" id="KW-1185">Reference proteome</keyword>
<dbReference type="AlphaFoldDB" id="A0A6P8HWS7"/>
<name>A0A6P8HWS7_ACTTE</name>
<dbReference type="Proteomes" id="UP000515163">
    <property type="component" value="Unplaced"/>
</dbReference>
<sequence length="430" mass="48935">MEKQEYEEISLKEALLAKYNDDQFEVTNLAHISFSPKRKAALLKAMDYSKRTVIALDDCGVTCAGPPQEVAELCPNIEELDLGNNNITQWSEVFSIISQLKNLSILNLSGNPLTDDKTEIAHQAAELDLPSKPLPLKQLALNNTGISFDAVYALLDCFTSLEEIYLSLNEYSHIPSLDKQFPKVKRLYLNEHNLTEWTEVKNLGKMFPCMEHLIMTDSSLENILEDDAQNLFPALRVLSLNKTGICSWESIDALRRFPSLKDIRLLGIPLMDEITDDKEKRQHLIARLPNVVKINGTKVGTEEREDAERFFIRCYMDDQNPPKRLQELIEVYGVLDKLVDINLAPKIFAKLSIICEGHSTLTRDVDLRQTTKDFKSYISNELGIPKGKLALFFNDVESPFGMQEMNYVLRPLHGYTMHDGDEIHVFLKGL</sequence>
<gene>
    <name evidence="4" type="primary">LOC116295979</name>
</gene>
<evidence type="ECO:0000256" key="2">
    <source>
        <dbReference type="ARBA" id="ARBA00022737"/>
    </source>
</evidence>
<dbReference type="RefSeq" id="XP_031559801.1">
    <property type="nucleotide sequence ID" value="XM_031703941.1"/>
</dbReference>
<dbReference type="OrthoDB" id="5855206at2759"/>
<dbReference type="InterPro" id="IPR032675">
    <property type="entry name" value="LRR_dom_sf"/>
</dbReference>
<proteinExistence type="predicted"/>
<dbReference type="PANTHER" id="PTHR18849:SF0">
    <property type="entry name" value="CILIA- AND FLAGELLA-ASSOCIATED PROTEIN 410-RELATED"/>
    <property type="match status" value="1"/>
</dbReference>
<dbReference type="SUPFAM" id="SSF52058">
    <property type="entry name" value="L domain-like"/>
    <property type="match status" value="1"/>
</dbReference>
<evidence type="ECO:0000313" key="3">
    <source>
        <dbReference type="Proteomes" id="UP000515163"/>
    </source>
</evidence>
<dbReference type="Pfam" id="PF12799">
    <property type="entry name" value="LRR_4"/>
    <property type="match status" value="1"/>
</dbReference>
<dbReference type="Gene3D" id="3.80.10.10">
    <property type="entry name" value="Ribonuclease Inhibitor"/>
    <property type="match status" value="2"/>
</dbReference>
<protein>
    <submittedName>
        <fullName evidence="4">Tubulin-specific chaperone cofactor E-like protein</fullName>
    </submittedName>
</protein>
<accession>A0A6P8HWS7</accession>
<dbReference type="PROSITE" id="PS51450">
    <property type="entry name" value="LRR"/>
    <property type="match status" value="1"/>
</dbReference>
<reference evidence="4" key="1">
    <citation type="submission" date="2025-08" db="UniProtKB">
        <authorList>
            <consortium name="RefSeq"/>
        </authorList>
    </citation>
    <scope>IDENTIFICATION</scope>
    <source>
        <tissue evidence="4">Tentacle</tissue>
    </source>
</reference>
<keyword evidence="2" id="KW-0677">Repeat</keyword>
<dbReference type="InParanoid" id="A0A6P8HWS7"/>
<keyword evidence="1" id="KW-0433">Leucine-rich repeat</keyword>
<dbReference type="GeneID" id="116295979"/>
<dbReference type="InterPro" id="IPR001611">
    <property type="entry name" value="Leu-rich_rpt"/>
</dbReference>
<dbReference type="PANTHER" id="PTHR18849">
    <property type="entry name" value="LEUCINE RICH REPEAT PROTEIN"/>
    <property type="match status" value="1"/>
</dbReference>
<organism evidence="3 4">
    <name type="scientific">Actinia tenebrosa</name>
    <name type="common">Australian red waratah sea anemone</name>
    <dbReference type="NCBI Taxonomy" id="6105"/>
    <lineage>
        <taxon>Eukaryota</taxon>
        <taxon>Metazoa</taxon>
        <taxon>Cnidaria</taxon>
        <taxon>Anthozoa</taxon>
        <taxon>Hexacorallia</taxon>
        <taxon>Actiniaria</taxon>
        <taxon>Actiniidae</taxon>
        <taxon>Actinia</taxon>
    </lineage>
</organism>
<dbReference type="FunCoup" id="A0A6P8HWS7">
    <property type="interactions" value="1081"/>
</dbReference>
<dbReference type="SUPFAM" id="SSF54236">
    <property type="entry name" value="Ubiquitin-like"/>
    <property type="match status" value="1"/>
</dbReference>
<dbReference type="InterPro" id="IPR025875">
    <property type="entry name" value="Leu-rich_rpt_4"/>
</dbReference>
<dbReference type="InterPro" id="IPR029071">
    <property type="entry name" value="Ubiquitin-like_domsf"/>
</dbReference>